<evidence type="ECO:0000313" key="3">
    <source>
        <dbReference type="Proteomes" id="UP000813824"/>
    </source>
</evidence>
<dbReference type="CDD" id="cd24142">
    <property type="entry name" value="ACL4-like"/>
    <property type="match status" value="1"/>
</dbReference>
<evidence type="ECO:0000313" key="2">
    <source>
        <dbReference type="EMBL" id="KAH8099923.1"/>
    </source>
</evidence>
<feature type="region of interest" description="Disordered" evidence="1">
    <location>
        <begin position="348"/>
        <end position="380"/>
    </location>
</feature>
<gene>
    <name evidence="2" type="ORF">BXZ70DRAFT_894037</name>
</gene>
<dbReference type="Proteomes" id="UP000813824">
    <property type="component" value="Unassembled WGS sequence"/>
</dbReference>
<dbReference type="EMBL" id="JAEVFJ010000017">
    <property type="protein sequence ID" value="KAH8099923.1"/>
    <property type="molecule type" value="Genomic_DNA"/>
</dbReference>
<sequence length="380" mass="42086">MGRTRPRTRKAKPASTPNTSEAVEPPSVSALLQKAQSLIVQCDYDLARLFVQRVLDREPKNAEAKEMMGVVQLETGDLDAARQMFASLVPPHPDAPSPPPPSAHLYLAQLSDDDPHVALKHYQAAVDIMSGQLKGKERAGNVPAPSDEEGEVRSNIVRALIGMVEIWMDPSYDLCFDPTAEKNCEELLGLALQTDPGNTEALQSLASVRLSQQREDEARQYLEQAWSSWKDLEPDDEKAPPIPARLSLVKLFLELSLFTPALLVLQGIMAVDDQEVEAWYLEGWCFFLMAEKSKETGESVEGLGWQELAQDSRDCLDACQTLHVNQEHPDRPMLEHVKELCAKLEELGIKPSEDDGADGAEGGWEDVEDVEDSDDDVEMS</sequence>
<accession>A0A8K0UNC7</accession>
<feature type="compositionally biased region" description="Basic residues" evidence="1">
    <location>
        <begin position="1"/>
        <end position="12"/>
    </location>
</feature>
<keyword evidence="3" id="KW-1185">Reference proteome</keyword>
<name>A0A8K0UNC7_9AGAR</name>
<dbReference type="AlphaFoldDB" id="A0A8K0UNC7"/>
<dbReference type="OrthoDB" id="1914839at2759"/>
<protein>
    <recommendedName>
        <fullName evidence="4">TPR-like protein</fullName>
    </recommendedName>
</protein>
<reference evidence="2" key="1">
    <citation type="journal article" date="2021" name="New Phytol.">
        <title>Evolutionary innovations through gain and loss of genes in the ectomycorrhizal Boletales.</title>
        <authorList>
            <person name="Wu G."/>
            <person name="Miyauchi S."/>
            <person name="Morin E."/>
            <person name="Kuo A."/>
            <person name="Drula E."/>
            <person name="Varga T."/>
            <person name="Kohler A."/>
            <person name="Feng B."/>
            <person name="Cao Y."/>
            <person name="Lipzen A."/>
            <person name="Daum C."/>
            <person name="Hundley H."/>
            <person name="Pangilinan J."/>
            <person name="Johnson J."/>
            <person name="Barry K."/>
            <person name="LaButti K."/>
            <person name="Ng V."/>
            <person name="Ahrendt S."/>
            <person name="Min B."/>
            <person name="Choi I.G."/>
            <person name="Park H."/>
            <person name="Plett J.M."/>
            <person name="Magnuson J."/>
            <person name="Spatafora J.W."/>
            <person name="Nagy L.G."/>
            <person name="Henrissat B."/>
            <person name="Grigoriev I.V."/>
            <person name="Yang Z.L."/>
            <person name="Xu J."/>
            <person name="Martin F.M."/>
        </authorList>
    </citation>
    <scope>NUCLEOTIDE SEQUENCE</scope>
    <source>
        <strain evidence="2">KKN 215</strain>
    </source>
</reference>
<feature type="region of interest" description="Disordered" evidence="1">
    <location>
        <begin position="1"/>
        <end position="26"/>
    </location>
</feature>
<evidence type="ECO:0008006" key="4">
    <source>
        <dbReference type="Google" id="ProtNLM"/>
    </source>
</evidence>
<proteinExistence type="predicted"/>
<dbReference type="Pfam" id="PF14559">
    <property type="entry name" value="TPR_19"/>
    <property type="match status" value="1"/>
</dbReference>
<dbReference type="SUPFAM" id="SSF48452">
    <property type="entry name" value="TPR-like"/>
    <property type="match status" value="1"/>
</dbReference>
<comment type="caution">
    <text evidence="2">The sequence shown here is derived from an EMBL/GenBank/DDBJ whole genome shotgun (WGS) entry which is preliminary data.</text>
</comment>
<organism evidence="2 3">
    <name type="scientific">Cristinia sonorae</name>
    <dbReference type="NCBI Taxonomy" id="1940300"/>
    <lineage>
        <taxon>Eukaryota</taxon>
        <taxon>Fungi</taxon>
        <taxon>Dikarya</taxon>
        <taxon>Basidiomycota</taxon>
        <taxon>Agaricomycotina</taxon>
        <taxon>Agaricomycetes</taxon>
        <taxon>Agaricomycetidae</taxon>
        <taxon>Agaricales</taxon>
        <taxon>Pleurotineae</taxon>
        <taxon>Stephanosporaceae</taxon>
        <taxon>Cristinia</taxon>
    </lineage>
</organism>
<evidence type="ECO:0000256" key="1">
    <source>
        <dbReference type="SAM" id="MobiDB-lite"/>
    </source>
</evidence>
<dbReference type="Gene3D" id="1.25.40.10">
    <property type="entry name" value="Tetratricopeptide repeat domain"/>
    <property type="match status" value="2"/>
</dbReference>
<dbReference type="InterPro" id="IPR011990">
    <property type="entry name" value="TPR-like_helical_dom_sf"/>
</dbReference>
<feature type="compositionally biased region" description="Acidic residues" evidence="1">
    <location>
        <begin position="354"/>
        <end position="380"/>
    </location>
</feature>